<comment type="similarity">
    <text evidence="4">Belongs to the SIMIBI class G3E GTPase family. ZNG1 subfamily.</text>
</comment>
<evidence type="ECO:0000256" key="6">
    <source>
        <dbReference type="ARBA" id="ARBA00049117"/>
    </source>
</evidence>
<evidence type="ECO:0000256" key="7">
    <source>
        <dbReference type="SAM" id="MobiDB-lite"/>
    </source>
</evidence>
<evidence type="ECO:0000256" key="5">
    <source>
        <dbReference type="ARBA" id="ARBA00045658"/>
    </source>
</evidence>
<evidence type="ECO:0000256" key="2">
    <source>
        <dbReference type="ARBA" id="ARBA00022801"/>
    </source>
</evidence>
<dbReference type="CDD" id="cd03112">
    <property type="entry name" value="CobW-like"/>
    <property type="match status" value="1"/>
</dbReference>
<evidence type="ECO:0000256" key="4">
    <source>
        <dbReference type="ARBA" id="ARBA00034320"/>
    </source>
</evidence>
<comment type="function">
    <text evidence="5">Zinc chaperone that directly transfers zinc cofactor to target proteins, thereby activating them. Zinc is transferred from the CXCC motif in the GTPase domain to the zinc binding site in target proteins in a process requiring GTP hydrolysis.</text>
</comment>
<name>A0AA37IB13_9BURK</name>
<organism evidence="9 10">
    <name type="scientific">Caballeronia novacaledonica</name>
    <dbReference type="NCBI Taxonomy" id="1544861"/>
    <lineage>
        <taxon>Bacteria</taxon>
        <taxon>Pseudomonadati</taxon>
        <taxon>Pseudomonadota</taxon>
        <taxon>Betaproteobacteria</taxon>
        <taxon>Burkholderiales</taxon>
        <taxon>Burkholderiaceae</taxon>
        <taxon>Caballeronia</taxon>
    </lineage>
</organism>
<dbReference type="PROSITE" id="PS50006">
    <property type="entry name" value="FHA_DOMAIN"/>
    <property type="match status" value="1"/>
</dbReference>
<dbReference type="PANTHER" id="PTHR13748:SF62">
    <property type="entry name" value="COBW DOMAIN-CONTAINING PROTEIN"/>
    <property type="match status" value="1"/>
</dbReference>
<accession>A0AA37IB13</accession>
<dbReference type="Proteomes" id="UP001055111">
    <property type="component" value="Unassembled WGS sequence"/>
</dbReference>
<dbReference type="InterPro" id="IPR027417">
    <property type="entry name" value="P-loop_NTPase"/>
</dbReference>
<feature type="region of interest" description="Disordered" evidence="7">
    <location>
        <begin position="252"/>
        <end position="273"/>
    </location>
</feature>
<dbReference type="Pfam" id="PF07683">
    <property type="entry name" value="CobW_C"/>
    <property type="match status" value="1"/>
</dbReference>
<dbReference type="GO" id="GO:0016787">
    <property type="term" value="F:hydrolase activity"/>
    <property type="evidence" value="ECO:0007669"/>
    <property type="project" value="UniProtKB-KW"/>
</dbReference>
<evidence type="ECO:0000313" key="10">
    <source>
        <dbReference type="Proteomes" id="UP001055111"/>
    </source>
</evidence>
<dbReference type="InterPro" id="IPR000253">
    <property type="entry name" value="FHA_dom"/>
</dbReference>
<dbReference type="RefSeq" id="WP_238211853.1">
    <property type="nucleotide sequence ID" value="NZ_BPUS01000003.1"/>
</dbReference>
<dbReference type="InterPro" id="IPR036627">
    <property type="entry name" value="CobW-likC_sf"/>
</dbReference>
<dbReference type="PANTHER" id="PTHR13748">
    <property type="entry name" value="COBW-RELATED"/>
    <property type="match status" value="1"/>
</dbReference>
<dbReference type="InterPro" id="IPR003495">
    <property type="entry name" value="CobW/HypB/UreG_nucleotide-bd"/>
</dbReference>
<gene>
    <name evidence="9" type="ORF">CBA19CS42_12350</name>
</gene>
<evidence type="ECO:0000256" key="1">
    <source>
        <dbReference type="ARBA" id="ARBA00022741"/>
    </source>
</evidence>
<keyword evidence="2" id="KW-0378">Hydrolase</keyword>
<keyword evidence="1" id="KW-0547">Nucleotide-binding</keyword>
<evidence type="ECO:0000256" key="3">
    <source>
        <dbReference type="ARBA" id="ARBA00023186"/>
    </source>
</evidence>
<dbReference type="Pfam" id="PF02492">
    <property type="entry name" value="cobW"/>
    <property type="match status" value="1"/>
</dbReference>
<dbReference type="SUPFAM" id="SSF90002">
    <property type="entry name" value="Hypothetical protein YjiA, C-terminal domain"/>
    <property type="match status" value="1"/>
</dbReference>
<dbReference type="GO" id="GO:0000166">
    <property type="term" value="F:nucleotide binding"/>
    <property type="evidence" value="ECO:0007669"/>
    <property type="project" value="UniProtKB-KW"/>
</dbReference>
<dbReference type="GO" id="GO:0005737">
    <property type="term" value="C:cytoplasm"/>
    <property type="evidence" value="ECO:0007669"/>
    <property type="project" value="TreeGrafter"/>
</dbReference>
<feature type="domain" description="FHA" evidence="8">
    <location>
        <begin position="348"/>
        <end position="376"/>
    </location>
</feature>
<evidence type="ECO:0000313" key="9">
    <source>
        <dbReference type="EMBL" id="GJH25308.1"/>
    </source>
</evidence>
<dbReference type="EMBL" id="BPUS01000003">
    <property type="protein sequence ID" value="GJH25308.1"/>
    <property type="molecule type" value="Genomic_DNA"/>
</dbReference>
<dbReference type="Gene3D" id="3.30.1220.10">
    <property type="entry name" value="CobW-like, C-terminal domain"/>
    <property type="match status" value="1"/>
</dbReference>
<dbReference type="Gene3D" id="3.40.50.300">
    <property type="entry name" value="P-loop containing nucleotide triphosphate hydrolases"/>
    <property type="match status" value="1"/>
</dbReference>
<dbReference type="AlphaFoldDB" id="A0AA37IB13"/>
<comment type="caution">
    <text evidence="9">The sequence shown here is derived from an EMBL/GenBank/DDBJ whole genome shotgun (WGS) entry which is preliminary data.</text>
</comment>
<dbReference type="SMART" id="SM00833">
    <property type="entry name" value="CobW_C"/>
    <property type="match status" value="1"/>
</dbReference>
<protein>
    <submittedName>
        <fullName evidence="9">GTP-binding protein</fullName>
    </submittedName>
</protein>
<dbReference type="InterPro" id="IPR011629">
    <property type="entry name" value="CobW-like_C"/>
</dbReference>
<dbReference type="InterPro" id="IPR051316">
    <property type="entry name" value="Zinc-reg_GTPase_activator"/>
</dbReference>
<reference evidence="9" key="1">
    <citation type="submission" date="2022-09" db="EMBL/GenBank/DDBJ databases">
        <title>Isolation and characterization of 3-chlorobenzoate degrading bacteria from soils in Shizuoka.</title>
        <authorList>
            <person name="Ifat A."/>
            <person name="Ogawa N."/>
            <person name="Kimbara K."/>
            <person name="Moriuchi R."/>
            <person name="Dohra H."/>
            <person name="Shintani M."/>
        </authorList>
    </citation>
    <scope>NUCLEOTIDE SEQUENCE</scope>
    <source>
        <strain evidence="9">19CS4-2</strain>
    </source>
</reference>
<comment type="catalytic activity">
    <reaction evidence="6">
        <text>GTP + H2O = GDP + phosphate + H(+)</text>
        <dbReference type="Rhea" id="RHEA:19669"/>
        <dbReference type="ChEBI" id="CHEBI:15377"/>
        <dbReference type="ChEBI" id="CHEBI:15378"/>
        <dbReference type="ChEBI" id="CHEBI:37565"/>
        <dbReference type="ChEBI" id="CHEBI:43474"/>
        <dbReference type="ChEBI" id="CHEBI:58189"/>
    </reaction>
    <physiologicalReaction direction="left-to-right" evidence="6">
        <dbReference type="Rhea" id="RHEA:19670"/>
    </physiologicalReaction>
</comment>
<evidence type="ECO:0000259" key="8">
    <source>
        <dbReference type="PROSITE" id="PS50006"/>
    </source>
</evidence>
<dbReference type="SUPFAM" id="SSF52540">
    <property type="entry name" value="P-loop containing nucleoside triphosphate hydrolases"/>
    <property type="match status" value="1"/>
</dbReference>
<keyword evidence="3" id="KW-0143">Chaperone</keyword>
<proteinExistence type="inferred from homology"/>
<feature type="compositionally biased region" description="Basic and acidic residues" evidence="7">
    <location>
        <begin position="252"/>
        <end position="265"/>
    </location>
</feature>
<sequence>MSQFDTRHASSNAPVPVTILTGFLGSGKTTLLNHILTERHGHRIAVIENEFGEVDVDSDLVMTSDEEIFQMTNGCICCVVDVRTDLVRILQKLLERPEKFDHILVETSGLADPTPVAATFFMDHDVARQVTLDGVVTLVDAVHIESHLDDPALRGRDNQAVDQIVAADRIIINKTDLVPSWFVVALEQRLHRLNEGAQILRSNYAQVDLSQILGIGGFTPTSASLDVEEELEHTHNHTHDPDHVCDAACEHAHDHHEHDEGDSTPHGHRHDPSVTSVSLVFDRPFDRSRLDAGLRALLAAQGDDVFRMKGIFDIADENQRYVVQAVHRLFDLHPADLWAAGPRESKLVFIGRNLDRQRLKVLLDLCLSRQHADVVV</sequence>